<evidence type="ECO:0000313" key="1">
    <source>
        <dbReference type="EMBL" id="KAG1781470.1"/>
    </source>
</evidence>
<protein>
    <recommendedName>
        <fullName evidence="3">Reverse transcriptase zinc-binding domain-containing protein</fullName>
    </recommendedName>
</protein>
<keyword evidence="2" id="KW-1185">Reference proteome</keyword>
<evidence type="ECO:0008006" key="3">
    <source>
        <dbReference type="Google" id="ProtNLM"/>
    </source>
</evidence>
<proteinExistence type="predicted"/>
<name>A0A9P7D5X0_9AGAM</name>
<organism evidence="1 2">
    <name type="scientific">Suillus placidus</name>
    <dbReference type="NCBI Taxonomy" id="48579"/>
    <lineage>
        <taxon>Eukaryota</taxon>
        <taxon>Fungi</taxon>
        <taxon>Dikarya</taxon>
        <taxon>Basidiomycota</taxon>
        <taxon>Agaricomycotina</taxon>
        <taxon>Agaricomycetes</taxon>
        <taxon>Agaricomycetidae</taxon>
        <taxon>Boletales</taxon>
        <taxon>Suillineae</taxon>
        <taxon>Suillaceae</taxon>
        <taxon>Suillus</taxon>
    </lineage>
</organism>
<dbReference type="OrthoDB" id="2650954at2759"/>
<evidence type="ECO:0000313" key="2">
    <source>
        <dbReference type="Proteomes" id="UP000714275"/>
    </source>
</evidence>
<sequence length="140" mass="16074">MWCKSPRFNRVHLLNPKLLQCSFVKLTADFPKRLTSLYMVFHIGHAPLNKHLHRIGKSESPHCPHCPNIDESVYHILITCLHYRHEHHSLTCALRCNTTSIPFLLSDLEATLHLICFRNAMGQMKATFGEVPLPRAPADK</sequence>
<dbReference type="Proteomes" id="UP000714275">
    <property type="component" value="Unassembled WGS sequence"/>
</dbReference>
<comment type="caution">
    <text evidence="1">The sequence shown here is derived from an EMBL/GenBank/DDBJ whole genome shotgun (WGS) entry which is preliminary data.</text>
</comment>
<dbReference type="AlphaFoldDB" id="A0A9P7D5X0"/>
<accession>A0A9P7D5X0</accession>
<gene>
    <name evidence="1" type="ORF">EV702DRAFT_962186</name>
</gene>
<dbReference type="EMBL" id="JABBWD010000005">
    <property type="protein sequence ID" value="KAG1781470.1"/>
    <property type="molecule type" value="Genomic_DNA"/>
</dbReference>
<reference evidence="1" key="1">
    <citation type="journal article" date="2020" name="New Phytol.">
        <title>Comparative genomics reveals dynamic genome evolution in host specialist ectomycorrhizal fungi.</title>
        <authorList>
            <person name="Lofgren L.A."/>
            <person name="Nguyen N.H."/>
            <person name="Vilgalys R."/>
            <person name="Ruytinx J."/>
            <person name="Liao H.L."/>
            <person name="Branco S."/>
            <person name="Kuo A."/>
            <person name="LaButti K."/>
            <person name="Lipzen A."/>
            <person name="Andreopoulos W."/>
            <person name="Pangilinan J."/>
            <person name="Riley R."/>
            <person name="Hundley H."/>
            <person name="Na H."/>
            <person name="Barry K."/>
            <person name="Grigoriev I.V."/>
            <person name="Stajich J.E."/>
            <person name="Kennedy P.G."/>
        </authorList>
    </citation>
    <scope>NUCLEOTIDE SEQUENCE</scope>
    <source>
        <strain evidence="1">DOB743</strain>
    </source>
</reference>